<gene>
    <name evidence="2" type="ORF">JQM67_04140</name>
</gene>
<dbReference type="EMBL" id="JAFBIT010000001">
    <property type="protein sequence ID" value="MCF2651783.1"/>
    <property type="molecule type" value="Genomic_DNA"/>
</dbReference>
<dbReference type="Pfam" id="PF12836">
    <property type="entry name" value="HHH_3"/>
    <property type="match status" value="1"/>
</dbReference>
<dbReference type="InterPro" id="IPR004509">
    <property type="entry name" value="Competence_ComEA_HhH"/>
</dbReference>
<comment type="caution">
    <text evidence="2">The sequence shown here is derived from an EMBL/GenBank/DDBJ whole genome shotgun (WGS) entry which is preliminary data.</text>
</comment>
<dbReference type="InterPro" id="IPR051675">
    <property type="entry name" value="Endo/Exo/Phosphatase_dom_1"/>
</dbReference>
<dbReference type="Proteomes" id="UP001299220">
    <property type="component" value="Unassembled WGS sequence"/>
</dbReference>
<dbReference type="SMART" id="SM00278">
    <property type="entry name" value="HhH1"/>
    <property type="match status" value="2"/>
</dbReference>
<feature type="domain" description="Helix-hairpin-helix DNA-binding motif class 1" evidence="1">
    <location>
        <begin position="58"/>
        <end position="77"/>
    </location>
</feature>
<dbReference type="GO" id="GO:0003677">
    <property type="term" value="F:DNA binding"/>
    <property type="evidence" value="ECO:0007669"/>
    <property type="project" value="UniProtKB-KW"/>
</dbReference>
<dbReference type="Gene3D" id="1.10.150.320">
    <property type="entry name" value="Photosystem II 12 kDa extrinsic protein"/>
    <property type="match status" value="1"/>
</dbReference>
<accession>A0ABS9CLF2</accession>
<name>A0ABS9CLF2_9FIRM</name>
<dbReference type="PANTHER" id="PTHR21180:SF32">
    <property type="entry name" value="ENDONUCLEASE_EXONUCLEASE_PHOSPHATASE FAMILY DOMAIN-CONTAINING PROTEIN 1"/>
    <property type="match status" value="1"/>
</dbReference>
<protein>
    <submittedName>
        <fullName evidence="2">ComEA family DNA-binding protein</fullName>
    </submittedName>
</protein>
<dbReference type="RefSeq" id="WP_235322785.1">
    <property type="nucleotide sequence ID" value="NZ_JAFBIT010000001.1"/>
</dbReference>
<evidence type="ECO:0000313" key="2">
    <source>
        <dbReference type="EMBL" id="MCF2651783.1"/>
    </source>
</evidence>
<dbReference type="NCBIfam" id="TIGR00426">
    <property type="entry name" value="competence protein ComEA helix-hairpin-helix repeat region"/>
    <property type="match status" value="1"/>
</dbReference>
<keyword evidence="2" id="KW-0238">DNA-binding</keyword>
<keyword evidence="3" id="KW-1185">Reference proteome</keyword>
<dbReference type="PANTHER" id="PTHR21180">
    <property type="entry name" value="ENDONUCLEASE/EXONUCLEASE/PHOSPHATASE FAMILY DOMAIN-CONTAINING PROTEIN 1"/>
    <property type="match status" value="1"/>
</dbReference>
<organism evidence="2 3">
    <name type="scientific">Anaeromassilibacillus senegalensis</name>
    <dbReference type="NCBI Taxonomy" id="1673717"/>
    <lineage>
        <taxon>Bacteria</taxon>
        <taxon>Bacillati</taxon>
        <taxon>Bacillota</taxon>
        <taxon>Clostridia</taxon>
        <taxon>Eubacteriales</taxon>
        <taxon>Acutalibacteraceae</taxon>
        <taxon>Anaeromassilibacillus</taxon>
    </lineage>
</organism>
<proteinExistence type="predicted"/>
<evidence type="ECO:0000259" key="1">
    <source>
        <dbReference type="SMART" id="SM00278"/>
    </source>
</evidence>
<reference evidence="2 3" key="1">
    <citation type="submission" date="2020-12" db="EMBL/GenBank/DDBJ databases">
        <title>Whole genome sequences of gut porcine anaerobes.</title>
        <authorList>
            <person name="Kubasova T."/>
            <person name="Jahodarova E."/>
            <person name="Rychlik I."/>
        </authorList>
    </citation>
    <scope>NUCLEOTIDE SEQUENCE [LARGE SCALE GENOMIC DNA]</scope>
    <source>
        <strain evidence="2 3">An867</strain>
    </source>
</reference>
<dbReference type="InterPro" id="IPR010994">
    <property type="entry name" value="RuvA_2-like"/>
</dbReference>
<sequence>MVLLFALFLIGCALVVSCVLTEHEVLQPYRVARTTALVCDVGIETNTDRVNINTASAEELAELPGIGAVLAARIIAYREENGAFHDVGELREVQGIGDALLEKLKPYILCEQ</sequence>
<dbReference type="InterPro" id="IPR003583">
    <property type="entry name" value="Hlx-hairpin-Hlx_DNA-bd_motif"/>
</dbReference>
<evidence type="ECO:0000313" key="3">
    <source>
        <dbReference type="Proteomes" id="UP001299220"/>
    </source>
</evidence>
<dbReference type="SUPFAM" id="SSF47781">
    <property type="entry name" value="RuvA domain 2-like"/>
    <property type="match status" value="1"/>
</dbReference>
<feature type="domain" description="Helix-hairpin-helix DNA-binding motif class 1" evidence="1">
    <location>
        <begin position="88"/>
        <end position="107"/>
    </location>
</feature>